<protein>
    <recommendedName>
        <fullName evidence="10">Phytosulfokine</fullName>
    </recommendedName>
    <component>
        <recommendedName>
            <fullName evidence="10">Phytosulfokine-alpha</fullName>
            <shortName evidence="10">PSK-alpha</shortName>
            <shortName evidence="10">Phytosulfokine-a</shortName>
        </recommendedName>
    </component>
    <component>
        <recommendedName>
            <fullName evidence="10">Phytosulfokine-beta</fullName>
            <shortName evidence="10">PSK-beta</shortName>
            <shortName evidence="10">Phytosulfokine-b</shortName>
        </recommendedName>
    </component>
</protein>
<proteinExistence type="inferred from homology"/>
<evidence type="ECO:0000256" key="7">
    <source>
        <dbReference type="ARBA" id="ARBA00022729"/>
    </source>
</evidence>
<evidence type="ECO:0000313" key="11">
    <source>
        <dbReference type="EMBL" id="WOK97300.1"/>
    </source>
</evidence>
<comment type="similarity">
    <text evidence="3 10">Belongs to the phytosulfokine family.</text>
</comment>
<gene>
    <name evidence="11" type="ORF">Cni_G06008</name>
</gene>
<dbReference type="Pfam" id="PF06404">
    <property type="entry name" value="PSK"/>
    <property type="match status" value="1"/>
</dbReference>
<dbReference type="InterPro" id="IPR009438">
    <property type="entry name" value="Phytosulfokine"/>
</dbReference>
<comment type="PTM">
    <text evidence="10">PSK-alpha is produced by endopeptidase digestion. PSK-beta is produced from PSK-alpha by exopeptidase digestion.</text>
</comment>
<dbReference type="PANTHER" id="PTHR33285:SF33">
    <property type="entry name" value="PHYTOSULFOKINE"/>
    <property type="match status" value="1"/>
</dbReference>
<dbReference type="Proteomes" id="UP001327560">
    <property type="component" value="Chromosome 2"/>
</dbReference>
<evidence type="ECO:0000313" key="12">
    <source>
        <dbReference type="Proteomes" id="UP001327560"/>
    </source>
</evidence>
<evidence type="ECO:0000256" key="6">
    <source>
        <dbReference type="ARBA" id="ARBA00022641"/>
    </source>
</evidence>
<name>A0AAQ3Q5J4_9LILI</name>
<comment type="function">
    <text evidence="1 10">Promotes plant cell differentiation, organogenesis and somatic embryogenesis as well as cell proliferation.</text>
</comment>
<keyword evidence="9 10" id="KW-0339">Growth factor</keyword>
<evidence type="ECO:0000256" key="8">
    <source>
        <dbReference type="ARBA" id="ARBA00022782"/>
    </source>
</evidence>
<dbReference type="GO" id="GO:0030154">
    <property type="term" value="P:cell differentiation"/>
    <property type="evidence" value="ECO:0007669"/>
    <property type="project" value="UniProtKB-UniRule"/>
</dbReference>
<sequence length="116" mass="13274">MGMEKAHVLSLRLCVEQMENMKALDGHVGQRRHQALTRVMRKSINGSQGTLLLLLFVISFSLHGAKKELFVKAGQDSWDLNVKGFECEEEADEECQKRRTMAEAHLDYIYTQQHSP</sequence>
<organism evidence="11 12">
    <name type="scientific">Canna indica</name>
    <name type="common">Indian-shot</name>
    <dbReference type="NCBI Taxonomy" id="4628"/>
    <lineage>
        <taxon>Eukaryota</taxon>
        <taxon>Viridiplantae</taxon>
        <taxon>Streptophyta</taxon>
        <taxon>Embryophyta</taxon>
        <taxon>Tracheophyta</taxon>
        <taxon>Spermatophyta</taxon>
        <taxon>Magnoliopsida</taxon>
        <taxon>Liliopsida</taxon>
        <taxon>Zingiberales</taxon>
        <taxon>Cannaceae</taxon>
        <taxon>Canna</taxon>
    </lineage>
</organism>
<evidence type="ECO:0000256" key="1">
    <source>
        <dbReference type="ARBA" id="ARBA00003158"/>
    </source>
</evidence>
<keyword evidence="8 10" id="KW-0221">Differentiation</keyword>
<dbReference type="GO" id="GO:0008083">
    <property type="term" value="F:growth factor activity"/>
    <property type="evidence" value="ECO:0007669"/>
    <property type="project" value="UniProtKB-UniRule"/>
</dbReference>
<dbReference type="PANTHER" id="PTHR33285">
    <property type="entry name" value="PHYTOSULFOKINES 3"/>
    <property type="match status" value="1"/>
</dbReference>
<evidence type="ECO:0000256" key="10">
    <source>
        <dbReference type="RuleBase" id="RU368031"/>
    </source>
</evidence>
<keyword evidence="5 10" id="KW-0964">Secreted</keyword>
<comment type="PTM">
    <text evidence="10">Sulfation is important for activity and for the binding to a putative membrane receptor.</text>
</comment>
<comment type="subcellular location">
    <subcellularLocation>
        <location evidence="2 10">Secreted</location>
    </subcellularLocation>
</comment>
<keyword evidence="7 10" id="KW-0732">Signal</keyword>
<keyword evidence="4 10" id="KW-0217">Developmental protein</keyword>
<dbReference type="GO" id="GO:0005576">
    <property type="term" value="C:extracellular region"/>
    <property type="evidence" value="ECO:0007669"/>
    <property type="project" value="UniProtKB-SubCell"/>
</dbReference>
<keyword evidence="12" id="KW-1185">Reference proteome</keyword>
<dbReference type="GO" id="GO:0008283">
    <property type="term" value="P:cell population proliferation"/>
    <property type="evidence" value="ECO:0007669"/>
    <property type="project" value="UniProtKB-UniRule"/>
</dbReference>
<keyword evidence="6 10" id="KW-0765">Sulfation</keyword>
<evidence type="ECO:0000256" key="3">
    <source>
        <dbReference type="ARBA" id="ARBA00010781"/>
    </source>
</evidence>
<reference evidence="11 12" key="1">
    <citation type="submission" date="2023-10" db="EMBL/GenBank/DDBJ databases">
        <title>Chromosome-scale genome assembly provides insights into flower coloration mechanisms of Canna indica.</title>
        <authorList>
            <person name="Li C."/>
        </authorList>
    </citation>
    <scope>NUCLEOTIDE SEQUENCE [LARGE SCALE GENOMIC DNA]</scope>
    <source>
        <tissue evidence="11">Flower</tissue>
    </source>
</reference>
<dbReference type="AlphaFoldDB" id="A0AAQ3Q5J4"/>
<evidence type="ECO:0000256" key="4">
    <source>
        <dbReference type="ARBA" id="ARBA00022473"/>
    </source>
</evidence>
<evidence type="ECO:0000256" key="2">
    <source>
        <dbReference type="ARBA" id="ARBA00004613"/>
    </source>
</evidence>
<evidence type="ECO:0000256" key="9">
    <source>
        <dbReference type="ARBA" id="ARBA00023030"/>
    </source>
</evidence>
<accession>A0AAQ3Q5J4</accession>
<evidence type="ECO:0000256" key="5">
    <source>
        <dbReference type="ARBA" id="ARBA00022525"/>
    </source>
</evidence>
<dbReference type="EMBL" id="CP136891">
    <property type="protein sequence ID" value="WOK97300.1"/>
    <property type="molecule type" value="Genomic_DNA"/>
</dbReference>